<feature type="compositionally biased region" description="Basic and acidic residues" evidence="1">
    <location>
        <begin position="151"/>
        <end position="161"/>
    </location>
</feature>
<keyword evidence="4" id="KW-1185">Reference proteome</keyword>
<evidence type="ECO:0000313" key="3">
    <source>
        <dbReference type="EMBL" id="EPX84991.1"/>
    </source>
</evidence>
<name>S9QUE1_9RHOB</name>
<dbReference type="OrthoDB" id="9787373at2"/>
<evidence type="ECO:0000256" key="2">
    <source>
        <dbReference type="SAM" id="SignalP"/>
    </source>
</evidence>
<evidence type="ECO:0008006" key="5">
    <source>
        <dbReference type="Google" id="ProtNLM"/>
    </source>
</evidence>
<feature type="signal peptide" evidence="2">
    <location>
        <begin position="1"/>
        <end position="21"/>
    </location>
</feature>
<keyword evidence="2" id="KW-0732">Signal</keyword>
<evidence type="ECO:0000256" key="1">
    <source>
        <dbReference type="SAM" id="MobiDB-lite"/>
    </source>
</evidence>
<organism evidence="3 4">
    <name type="scientific">Salipiger mucosus DSM 16094</name>
    <dbReference type="NCBI Taxonomy" id="1123237"/>
    <lineage>
        <taxon>Bacteria</taxon>
        <taxon>Pseudomonadati</taxon>
        <taxon>Pseudomonadota</taxon>
        <taxon>Alphaproteobacteria</taxon>
        <taxon>Rhodobacterales</taxon>
        <taxon>Roseobacteraceae</taxon>
        <taxon>Salipiger</taxon>
    </lineage>
</organism>
<reference evidence="4" key="1">
    <citation type="journal article" date="2014" name="Stand. Genomic Sci.">
        <title>Genome sequence of the exopolysaccharide-producing Salipiger mucosus type strain (DSM 16094(T)), a moderately halophilic member of the Roseobacter clade.</title>
        <authorList>
            <person name="Riedel T."/>
            <person name="Spring S."/>
            <person name="Fiebig A."/>
            <person name="Petersen J."/>
            <person name="Kyrpides N.C."/>
            <person name="Goker M."/>
            <person name="Klenk H.P."/>
        </authorList>
    </citation>
    <scope>NUCLEOTIDE SEQUENCE [LARGE SCALE GENOMIC DNA]</scope>
    <source>
        <strain evidence="4">DSM 16094</strain>
    </source>
</reference>
<dbReference type="RefSeq" id="WP_020041108.1">
    <property type="nucleotide sequence ID" value="NZ_KE557273.1"/>
</dbReference>
<evidence type="ECO:0000313" key="4">
    <source>
        <dbReference type="Proteomes" id="UP000015347"/>
    </source>
</evidence>
<dbReference type="EMBL" id="APVH01000011">
    <property type="protein sequence ID" value="EPX84991.1"/>
    <property type="molecule type" value="Genomic_DNA"/>
</dbReference>
<feature type="region of interest" description="Disordered" evidence="1">
    <location>
        <begin position="140"/>
        <end position="161"/>
    </location>
</feature>
<gene>
    <name evidence="3" type="ORF">Salmuc_00588</name>
</gene>
<dbReference type="Proteomes" id="UP000015347">
    <property type="component" value="Unassembled WGS sequence"/>
</dbReference>
<comment type="caution">
    <text evidence="3">The sequence shown here is derived from an EMBL/GenBank/DDBJ whole genome shotgun (WGS) entry which is preliminary data.</text>
</comment>
<feature type="chain" id="PRO_5004568174" description="TonB C-terminal domain-containing protein" evidence="2">
    <location>
        <begin position="22"/>
        <end position="332"/>
    </location>
</feature>
<proteinExistence type="predicted"/>
<dbReference type="AlphaFoldDB" id="S9QUE1"/>
<sequence length="332" mass="35965">MSRIFLSGGLALSLAAAGGLAAAETPDRTTPEGLHAFCQRIDIPPEARDAMLRAAGWEEIIPGPMRPDIVREFDPRDPDDRAMLLALISTVGVPDIGSPERARETLEFILAQGTVLADRAFHGPLYRRGEGFLVLATERRSRPGRQMPPGKTRDEPAPWREHDDRVRCTGYMPATPAYAAMIEASPARQRYASPEVRAVIEVHDTPTVSGTDNLTLYDGAALGAVFDAGFPDIALFQSDLRLRSFDPTWPGSAERGRKVKVPCPAPDAAPGRVTELSLSSDRSLHAAREAALDRACGMAGKLTGAWLVEEARYPGTGLPERYDVTVRVSFAP</sequence>
<accession>S9QUE1</accession>
<protein>
    <recommendedName>
        <fullName evidence="5">TonB C-terminal domain-containing protein</fullName>
    </recommendedName>
</protein>
<dbReference type="HOGENOM" id="CLU_836483_0_0_5"/>